<organism evidence="1 2">
    <name type="scientific">Paenibacillus nuruki</name>
    <dbReference type="NCBI Taxonomy" id="1886670"/>
    <lineage>
        <taxon>Bacteria</taxon>
        <taxon>Bacillati</taxon>
        <taxon>Bacillota</taxon>
        <taxon>Bacilli</taxon>
        <taxon>Bacillales</taxon>
        <taxon>Paenibacillaceae</taxon>
        <taxon>Paenibacillus</taxon>
    </lineage>
</organism>
<dbReference type="RefSeq" id="WP_083243671.1">
    <property type="nucleotide sequence ID" value="NZ_MDER01000086.1"/>
</dbReference>
<keyword evidence="2" id="KW-1185">Reference proteome</keyword>
<dbReference type="AlphaFoldDB" id="A0A1E3KY42"/>
<comment type="caution">
    <text evidence="1">The sequence shown here is derived from an EMBL/GenBank/DDBJ whole genome shotgun (WGS) entry which is preliminary data.</text>
</comment>
<evidence type="ECO:0000313" key="2">
    <source>
        <dbReference type="Proteomes" id="UP000094578"/>
    </source>
</evidence>
<gene>
    <name evidence="1" type="ORF">PTI45_04298</name>
</gene>
<proteinExistence type="predicted"/>
<dbReference type="Proteomes" id="UP000094578">
    <property type="component" value="Unassembled WGS sequence"/>
</dbReference>
<sequence length="161" mass="18971">MYYPLRYIEWSEAKQAEIGEVHHIHSLSQEELFVHKLVDAVKLNDRIWVHVSHESVDHEKHTIYLRPFAEELPSTYQRSLATTISGQKDYPSGLSPEYWLWDGKAFQRRHAIDSYVAPLDLALRLLDHYLVQQDITYDILYTVLDADRQKVMIFLSEVNES</sequence>
<dbReference type="EMBL" id="MDER01000086">
    <property type="protein sequence ID" value="ODP26458.1"/>
    <property type="molecule type" value="Genomic_DNA"/>
</dbReference>
<name>A0A1E3KY42_9BACL</name>
<protein>
    <submittedName>
        <fullName evidence="1">Uncharacterized protein</fullName>
    </submittedName>
</protein>
<dbReference type="STRING" id="1886670.PTI45_04298"/>
<reference evidence="1 2" key="1">
    <citation type="submission" date="2016-08" db="EMBL/GenBank/DDBJ databases">
        <title>Genome sequencing of Paenibacillus sp. TI45-13ar, isolated from Korean traditional nuruk.</title>
        <authorList>
            <person name="Kim S.-J."/>
        </authorList>
    </citation>
    <scope>NUCLEOTIDE SEQUENCE [LARGE SCALE GENOMIC DNA]</scope>
    <source>
        <strain evidence="1 2">TI45-13ar</strain>
    </source>
</reference>
<evidence type="ECO:0000313" key="1">
    <source>
        <dbReference type="EMBL" id="ODP26458.1"/>
    </source>
</evidence>
<accession>A0A1E3KY42</accession>